<evidence type="ECO:0000259" key="5">
    <source>
        <dbReference type="PROSITE" id="PS51880"/>
    </source>
</evidence>
<proteinExistence type="predicted"/>
<dbReference type="Proteomes" id="UP000427769">
    <property type="component" value="Chromosome"/>
</dbReference>
<reference evidence="6 7" key="1">
    <citation type="submission" date="2019-11" db="EMBL/GenBank/DDBJ databases">
        <title>Comparative genomics of hydrocarbon-degrading Desulfosarcina strains.</title>
        <authorList>
            <person name="Watanabe M."/>
            <person name="Kojima H."/>
            <person name="Fukui M."/>
        </authorList>
    </citation>
    <scope>NUCLEOTIDE SEQUENCE [LARGE SCALE GENOMIC DNA]</scope>
    <source>
        <strain evidence="6 7">PP31</strain>
    </source>
</reference>
<dbReference type="InterPro" id="IPR012676">
    <property type="entry name" value="TGS-like"/>
</dbReference>
<keyword evidence="7" id="KW-1185">Reference proteome</keyword>
<feature type="domain" description="TGS" evidence="5">
    <location>
        <begin position="259"/>
        <end position="342"/>
    </location>
</feature>
<dbReference type="OrthoDB" id="9810373at2"/>
<keyword evidence="4" id="KW-0067">ATP-binding</keyword>
<dbReference type="CDD" id="cd04867">
    <property type="entry name" value="TGS_YchF_OLA1"/>
    <property type="match status" value="1"/>
</dbReference>
<evidence type="ECO:0000313" key="6">
    <source>
        <dbReference type="EMBL" id="BBO75974.1"/>
    </source>
</evidence>
<dbReference type="GO" id="GO:0005524">
    <property type="term" value="F:ATP binding"/>
    <property type="evidence" value="ECO:0007669"/>
    <property type="project" value="UniProtKB-KW"/>
</dbReference>
<dbReference type="InterPro" id="IPR012675">
    <property type="entry name" value="Beta-grasp_dom_sf"/>
</dbReference>
<comment type="cofactor">
    <cofactor evidence="1">
        <name>Mg(2+)</name>
        <dbReference type="ChEBI" id="CHEBI:18420"/>
    </cofactor>
</comment>
<dbReference type="GO" id="GO:0005525">
    <property type="term" value="F:GTP binding"/>
    <property type="evidence" value="ECO:0007669"/>
    <property type="project" value="InterPro"/>
</dbReference>
<dbReference type="KEGG" id="dwd:DSCW_33910"/>
<dbReference type="InterPro" id="IPR004095">
    <property type="entry name" value="TGS"/>
</dbReference>
<dbReference type="InterPro" id="IPR006073">
    <property type="entry name" value="GTP-bd"/>
</dbReference>
<dbReference type="InterPro" id="IPR004396">
    <property type="entry name" value="ATPase_YchF/OLA1"/>
</dbReference>
<accession>A0A5K7ZBZ2</accession>
<evidence type="ECO:0000256" key="4">
    <source>
        <dbReference type="ARBA" id="ARBA00022840"/>
    </source>
</evidence>
<gene>
    <name evidence="6" type="primary">ychF</name>
    <name evidence="6" type="ORF">DSCW_33910</name>
</gene>
<keyword evidence="3" id="KW-0547">Nucleotide-binding</keyword>
<name>A0A5K7ZBZ2_9BACT</name>
<dbReference type="Gene3D" id="3.10.20.30">
    <property type="match status" value="1"/>
</dbReference>
<dbReference type="GO" id="GO:0005737">
    <property type="term" value="C:cytoplasm"/>
    <property type="evidence" value="ECO:0007669"/>
    <property type="project" value="TreeGrafter"/>
</dbReference>
<dbReference type="GO" id="GO:0046872">
    <property type="term" value="F:metal ion binding"/>
    <property type="evidence" value="ECO:0007669"/>
    <property type="project" value="UniProtKB-KW"/>
</dbReference>
<dbReference type="FunFam" id="3.10.20.30:FF:000001">
    <property type="entry name" value="Ribosome-binding ATPase YchF"/>
    <property type="match status" value="1"/>
</dbReference>
<evidence type="ECO:0000256" key="2">
    <source>
        <dbReference type="ARBA" id="ARBA00022723"/>
    </source>
</evidence>
<dbReference type="PANTHER" id="PTHR23305">
    <property type="entry name" value="OBG GTPASE FAMILY"/>
    <property type="match status" value="1"/>
</dbReference>
<dbReference type="AlphaFoldDB" id="A0A5K7ZBZ2"/>
<dbReference type="PANTHER" id="PTHR23305:SF18">
    <property type="entry name" value="OBG-TYPE G DOMAIN-CONTAINING PROTEIN"/>
    <property type="match status" value="1"/>
</dbReference>
<dbReference type="Pfam" id="PF06071">
    <property type="entry name" value="YchF-GTPase_C"/>
    <property type="match status" value="1"/>
</dbReference>
<protein>
    <submittedName>
        <fullName evidence="6">Ribosome-binding ATPase YchF</fullName>
    </submittedName>
</protein>
<dbReference type="SUPFAM" id="SSF81271">
    <property type="entry name" value="TGS-like"/>
    <property type="match status" value="1"/>
</dbReference>
<evidence type="ECO:0000256" key="1">
    <source>
        <dbReference type="ARBA" id="ARBA00001946"/>
    </source>
</evidence>
<dbReference type="PIRSF" id="PIRSF006641">
    <property type="entry name" value="CHP00092"/>
    <property type="match status" value="1"/>
</dbReference>
<dbReference type="RefSeq" id="WP_155304841.1">
    <property type="nucleotide sequence ID" value="NZ_AP021875.1"/>
</dbReference>
<dbReference type="SUPFAM" id="SSF52540">
    <property type="entry name" value="P-loop containing nucleoside triphosphate hydrolases"/>
    <property type="match status" value="1"/>
</dbReference>
<keyword evidence="2" id="KW-0479">Metal-binding</keyword>
<dbReference type="GO" id="GO:0016887">
    <property type="term" value="F:ATP hydrolysis activity"/>
    <property type="evidence" value="ECO:0007669"/>
    <property type="project" value="InterPro"/>
</dbReference>
<dbReference type="PRINTS" id="PR00326">
    <property type="entry name" value="GTP1OBG"/>
</dbReference>
<evidence type="ECO:0000256" key="3">
    <source>
        <dbReference type="ARBA" id="ARBA00022741"/>
    </source>
</evidence>
<dbReference type="PROSITE" id="PS51880">
    <property type="entry name" value="TGS"/>
    <property type="match status" value="1"/>
</dbReference>
<sequence length="344" mass="38492">MRLGIIGLPQSGKATVFEALTRSVAADGNRQESRIGTITVPDRRVDVLSEMYNPRKTIFARVEYFLPGKGDHGAGAQKDQSIWTQVRDCDALIHTVRNFSGYGLDDPDPKADVTAIDQELIISDLVVVEKRLERLALDARRGKKPDPEEMDLLDRCKKALDQEIPLRRFADIVAAKVLRGFAFLSAKPMLILLNNDDEDDALPDAERLPEEETCLVIRAKLEQELAQMSDEEADEFLAEFNISASATDRVIQHSYELMGLISFFTVGEDEVRAWTIPRETAAVDAAEVIHSDIKKGFIRAEVLAYDDLMDAGTYAEARKKGTVRLEGKTYTVQDGDIINFRFNV</sequence>
<organism evidence="6 7">
    <name type="scientific">Desulfosarcina widdelii</name>
    <dbReference type="NCBI Taxonomy" id="947919"/>
    <lineage>
        <taxon>Bacteria</taxon>
        <taxon>Pseudomonadati</taxon>
        <taxon>Thermodesulfobacteriota</taxon>
        <taxon>Desulfobacteria</taxon>
        <taxon>Desulfobacterales</taxon>
        <taxon>Desulfosarcinaceae</taxon>
        <taxon>Desulfosarcina</taxon>
    </lineage>
</organism>
<dbReference type="Gene3D" id="3.40.50.300">
    <property type="entry name" value="P-loop containing nucleotide triphosphate hydrolases"/>
    <property type="match status" value="1"/>
</dbReference>
<dbReference type="Gene3D" id="1.10.150.300">
    <property type="entry name" value="TGS-like domain"/>
    <property type="match status" value="1"/>
</dbReference>
<evidence type="ECO:0000313" key="7">
    <source>
        <dbReference type="Proteomes" id="UP000427769"/>
    </source>
</evidence>
<dbReference type="InterPro" id="IPR027417">
    <property type="entry name" value="P-loop_NTPase"/>
</dbReference>
<dbReference type="InterPro" id="IPR023192">
    <property type="entry name" value="TGS-like_dom_sf"/>
</dbReference>
<dbReference type="InterPro" id="IPR013029">
    <property type="entry name" value="YchF_C"/>
</dbReference>
<dbReference type="EMBL" id="AP021875">
    <property type="protein sequence ID" value="BBO75974.1"/>
    <property type="molecule type" value="Genomic_DNA"/>
</dbReference>